<dbReference type="AlphaFoldDB" id="A0A2I1HFY8"/>
<dbReference type="Proteomes" id="UP000234323">
    <property type="component" value="Unassembled WGS sequence"/>
</dbReference>
<keyword evidence="2" id="KW-1185">Reference proteome</keyword>
<accession>A0A2I1HFY8</accession>
<evidence type="ECO:0000313" key="1">
    <source>
        <dbReference type="EMBL" id="PKY57789.1"/>
    </source>
</evidence>
<dbReference type="VEuPathDB" id="FungiDB:RhiirA1_440784"/>
<dbReference type="VEuPathDB" id="FungiDB:FUN_001962"/>
<gene>
    <name evidence="1" type="ORF">RhiirA4_479133</name>
</gene>
<organism evidence="1 2">
    <name type="scientific">Rhizophagus irregularis</name>
    <dbReference type="NCBI Taxonomy" id="588596"/>
    <lineage>
        <taxon>Eukaryota</taxon>
        <taxon>Fungi</taxon>
        <taxon>Fungi incertae sedis</taxon>
        <taxon>Mucoromycota</taxon>
        <taxon>Glomeromycotina</taxon>
        <taxon>Glomeromycetes</taxon>
        <taxon>Glomerales</taxon>
        <taxon>Glomeraceae</taxon>
        <taxon>Rhizophagus</taxon>
    </lineage>
</organism>
<name>A0A2I1HFY8_9GLOM</name>
<dbReference type="EMBL" id="LLXI01002702">
    <property type="protein sequence ID" value="PKY57789.1"/>
    <property type="molecule type" value="Genomic_DNA"/>
</dbReference>
<proteinExistence type="predicted"/>
<dbReference type="VEuPathDB" id="FungiDB:RhiirFUN_013820"/>
<sequence length="121" mass="14140">MTDSIYLGYVDMINLLIERYAVGGNTFSTFDVKEPEEETPIKSQEKSWKIHYDPSYSNKFVEPPYLFYAAYYGNIANLRVTILGTIENIQKVGRKLYNYETKHHFKELKVKSKKDTMGNSH</sequence>
<evidence type="ECO:0000313" key="2">
    <source>
        <dbReference type="Proteomes" id="UP000234323"/>
    </source>
</evidence>
<protein>
    <submittedName>
        <fullName evidence="1">Uncharacterized protein</fullName>
    </submittedName>
</protein>
<reference evidence="1 2" key="1">
    <citation type="submission" date="2015-10" db="EMBL/GenBank/DDBJ databases">
        <title>Genome analyses suggest a sexual origin of heterokaryosis in a supposedly ancient asexual fungus.</title>
        <authorList>
            <person name="Ropars J."/>
            <person name="Sedzielewska K."/>
            <person name="Noel J."/>
            <person name="Charron P."/>
            <person name="Farinelli L."/>
            <person name="Marton T."/>
            <person name="Kruger M."/>
            <person name="Pelin A."/>
            <person name="Brachmann A."/>
            <person name="Corradi N."/>
        </authorList>
    </citation>
    <scope>NUCLEOTIDE SEQUENCE [LARGE SCALE GENOMIC DNA]</scope>
    <source>
        <strain evidence="1 2">A4</strain>
    </source>
</reference>
<comment type="caution">
    <text evidence="1">The sequence shown here is derived from an EMBL/GenBank/DDBJ whole genome shotgun (WGS) entry which is preliminary data.</text>
</comment>